<proteinExistence type="predicted"/>
<keyword evidence="4" id="KW-1185">Reference proteome</keyword>
<organism evidence="3 4">
    <name type="scientific">Photobacterium sanctipauli</name>
    <dbReference type="NCBI Taxonomy" id="1342794"/>
    <lineage>
        <taxon>Bacteria</taxon>
        <taxon>Pseudomonadati</taxon>
        <taxon>Pseudomonadota</taxon>
        <taxon>Gammaproteobacteria</taxon>
        <taxon>Vibrionales</taxon>
        <taxon>Vibrionaceae</taxon>
        <taxon>Photobacterium</taxon>
    </lineage>
</organism>
<keyword evidence="1" id="KW-0732">Signal</keyword>
<comment type="caution">
    <text evidence="3">The sequence shown here is derived from an EMBL/GenBank/DDBJ whole genome shotgun (WGS) entry which is preliminary data.</text>
</comment>
<evidence type="ECO:0000256" key="1">
    <source>
        <dbReference type="SAM" id="SignalP"/>
    </source>
</evidence>
<dbReference type="AlphaFoldDB" id="A0A2T3NCE1"/>
<protein>
    <recommendedName>
        <fullName evidence="2">ASP external chaperone domain-containing protein</fullName>
    </recommendedName>
</protein>
<dbReference type="Proteomes" id="UP000241771">
    <property type="component" value="Unassembled WGS sequence"/>
</dbReference>
<dbReference type="InterPro" id="IPR040536">
    <property type="entry name" value="ASPCH"/>
</dbReference>
<feature type="signal peptide" evidence="1">
    <location>
        <begin position="1"/>
        <end position="20"/>
    </location>
</feature>
<dbReference type="RefSeq" id="WP_036823772.1">
    <property type="nucleotide sequence ID" value="NZ_JGVO01000487.1"/>
</dbReference>
<dbReference type="Pfam" id="PF18492">
    <property type="entry name" value="ORF_2_N"/>
    <property type="match status" value="1"/>
</dbReference>
<evidence type="ECO:0000313" key="4">
    <source>
        <dbReference type="Proteomes" id="UP000241771"/>
    </source>
</evidence>
<feature type="domain" description="ASP external chaperone" evidence="2">
    <location>
        <begin position="43"/>
        <end position="162"/>
    </location>
</feature>
<reference evidence="3 4" key="1">
    <citation type="submission" date="2018-01" db="EMBL/GenBank/DDBJ databases">
        <title>Whole genome sequencing of Histamine producing bacteria.</title>
        <authorList>
            <person name="Butler K."/>
        </authorList>
    </citation>
    <scope>NUCLEOTIDE SEQUENCE [LARGE SCALE GENOMIC DNA]</scope>
    <source>
        <strain evidence="3 4">DSM 100436</strain>
    </source>
</reference>
<feature type="chain" id="PRO_5015641520" description="ASP external chaperone domain-containing protein" evidence="1">
    <location>
        <begin position="21"/>
        <end position="163"/>
    </location>
</feature>
<gene>
    <name evidence="3" type="ORF">C9I98_23755</name>
</gene>
<evidence type="ECO:0000259" key="2">
    <source>
        <dbReference type="Pfam" id="PF18492"/>
    </source>
</evidence>
<dbReference type="EMBL" id="PYMA01000023">
    <property type="protein sequence ID" value="PSW11659.1"/>
    <property type="molecule type" value="Genomic_DNA"/>
</dbReference>
<accession>A0A2T3NCE1</accession>
<evidence type="ECO:0000313" key="3">
    <source>
        <dbReference type="EMBL" id="PSW11659.1"/>
    </source>
</evidence>
<dbReference type="OrthoDB" id="9976127at2"/>
<name>A0A2T3NCE1_9GAMM</name>
<sequence>MMLRICISALALSVSLNAIAAIEPLPPLPSDSVIQWQPVGSLVLGGQPYSKLQPVISGKRSKRVAPMVTGGQLFIGDTLLANGSAEGPVEVTGGLFLRLSPEVSSMDLFRELQLELVYERSGTAFVRTTGQQKDLLPMLASLENDSRIQQLQLELVGNINRPQ</sequence>